<dbReference type="GO" id="GO:0010468">
    <property type="term" value="P:regulation of gene expression"/>
    <property type="evidence" value="ECO:0007669"/>
    <property type="project" value="TreeGrafter"/>
</dbReference>
<dbReference type="Pfam" id="PF07496">
    <property type="entry name" value="zf-CW"/>
    <property type="match status" value="1"/>
</dbReference>
<dbReference type="Pfam" id="PF02373">
    <property type="entry name" value="JmjC"/>
    <property type="match status" value="1"/>
</dbReference>
<dbReference type="PANTHER" id="PTHR10694:SF7">
    <property type="entry name" value="[HISTONE H3]-TRIMETHYL-L-LYSINE(9) DEMETHYLASE"/>
    <property type="match status" value="1"/>
</dbReference>
<dbReference type="PANTHER" id="PTHR10694">
    <property type="entry name" value="LYSINE-SPECIFIC DEMETHYLASE"/>
    <property type="match status" value="1"/>
</dbReference>
<keyword evidence="3" id="KW-0862">Zinc</keyword>
<evidence type="ECO:0000259" key="6">
    <source>
        <dbReference type="PROSITE" id="PS51184"/>
    </source>
</evidence>
<evidence type="ECO:0000256" key="4">
    <source>
        <dbReference type="SAM" id="MobiDB-lite"/>
    </source>
</evidence>
<dbReference type="GO" id="GO:0005634">
    <property type="term" value="C:nucleus"/>
    <property type="evidence" value="ECO:0007669"/>
    <property type="project" value="TreeGrafter"/>
</dbReference>
<feature type="compositionally biased region" description="Low complexity" evidence="4">
    <location>
        <begin position="435"/>
        <end position="474"/>
    </location>
</feature>
<feature type="region of interest" description="Disordered" evidence="4">
    <location>
        <begin position="792"/>
        <end position="835"/>
    </location>
</feature>
<feature type="region of interest" description="Disordered" evidence="4">
    <location>
        <begin position="115"/>
        <end position="157"/>
    </location>
</feature>
<keyword evidence="1" id="KW-0479">Metal-binding</keyword>
<feature type="compositionally biased region" description="Low complexity" evidence="4">
    <location>
        <begin position="133"/>
        <end position="144"/>
    </location>
</feature>
<dbReference type="PROSITE" id="PS51050">
    <property type="entry name" value="ZF_CW"/>
    <property type="match status" value="1"/>
</dbReference>
<dbReference type="AlphaFoldDB" id="A0A9W7AT13"/>
<gene>
    <name evidence="7" type="ORF">TrRE_jg9349</name>
</gene>
<dbReference type="SMART" id="SM00558">
    <property type="entry name" value="JmjC"/>
    <property type="match status" value="1"/>
</dbReference>
<dbReference type="InterPro" id="IPR011124">
    <property type="entry name" value="Znf_CW"/>
</dbReference>
<feature type="compositionally biased region" description="Acidic residues" evidence="4">
    <location>
        <begin position="145"/>
        <end position="156"/>
    </location>
</feature>
<feature type="compositionally biased region" description="Basic and acidic residues" evidence="4">
    <location>
        <begin position="383"/>
        <end position="405"/>
    </location>
</feature>
<feature type="domain" description="CW-type" evidence="5">
    <location>
        <begin position="832"/>
        <end position="890"/>
    </location>
</feature>
<dbReference type="Gene3D" id="3.30.40.100">
    <property type="match status" value="1"/>
</dbReference>
<dbReference type="Gene3D" id="2.60.120.650">
    <property type="entry name" value="Cupin"/>
    <property type="match status" value="1"/>
</dbReference>
<sequence>MMKRTEHYKPTLDELQSHSFESYIRKIHRTREKSDGVTKITLPSNYWSKRGIGCDETGRGKAWAKGTKLGDMIIKSPITQHCSGKGGVFEFEMVEHHGISVASFREKADAYKAKMAKRGKGRGRGGGTDTNCNKNKNNNENGGDSSEEDEEEEEEDNIRLDEMAKKFWKSLGPTMDAPTYGADMEATLYDGEDASGWNVDKLDSCLQLLMSDRDDDVAVPGVTSAYLYFGMWGATFAAHTEDMNLLSINILHAGEPKYWYSISEKDGPRFEAFASSYFPQESVSCSEFLRHKKYLLSPTVLKKAGIDVKTTIQRAGDAIITWPSCYHFGFNTGFNVAESTNFAIPEWIPNGKCANVCMCVPFSVRIAMDHFESLLGEYEDETGEKVKADGGEKEGATTNEPHEVTDNDVSGDDDENDTHSINSISVSGSSGGNGSSSNVNSNVNSNGSSGGDNSNGSSGGDSSSGSSGGDSSSGSSGGSGNNANANRDSSPHSPQSVGYYAWAKERASTRRKKILDCTGNSYDRKGCSYDLSDQMAMKSLNSGITLGDFDPKGKNTVLVAQMAPKEKFNDPTIYNVFQWKKSAVGTKRTFTKDAPVLCLSASRDVDLTGKAENKADGNSNIGDVGGGGGAGAGGDGGSPSETMTDNFIWFEGKVVEVAEGHVRVHFVGSKTSEDTWFELGSPFVMLDAGPVFQEEFDRIRANPPNLKRLRGGQSYQVLETTATGLKVPPGWEIRVYKRGVLDGKSGNYIIYYHVSSGLCVRSMKRVQVVVEAMNWGYSVEKAFKMGNAKAGETGGEAATATARTTTTTTTTTGGGKRKGGTNGAGKGAGGGKKQFPGWLEETTAVQCEDCQKWRNVPMSIAKGLPDSWVCSMNTWDIGFASCDVREERFVEADDVRLLGGGAGTEGTGAGATQRFYRPPPLETVSFTVKFSFRSESDSMGIAVKTGYYTDTYGHDQRAIFITGIQPRSQIMNLLASQGRTVELGGTNR</sequence>
<dbReference type="InterPro" id="IPR003347">
    <property type="entry name" value="JmjC_dom"/>
</dbReference>
<evidence type="ECO:0000256" key="2">
    <source>
        <dbReference type="ARBA" id="ARBA00022771"/>
    </source>
</evidence>
<dbReference type="GO" id="GO:0032454">
    <property type="term" value="F:histone H3K9 demethylase activity"/>
    <property type="evidence" value="ECO:0007669"/>
    <property type="project" value="TreeGrafter"/>
</dbReference>
<protein>
    <submittedName>
        <fullName evidence="7">Uncharacterized protein</fullName>
    </submittedName>
</protein>
<dbReference type="Proteomes" id="UP001165082">
    <property type="component" value="Unassembled WGS sequence"/>
</dbReference>
<evidence type="ECO:0000313" key="7">
    <source>
        <dbReference type="EMBL" id="GMH74962.1"/>
    </source>
</evidence>
<feature type="region of interest" description="Disordered" evidence="4">
    <location>
        <begin position="382"/>
        <end position="496"/>
    </location>
</feature>
<dbReference type="GO" id="GO:0000785">
    <property type="term" value="C:chromatin"/>
    <property type="evidence" value="ECO:0007669"/>
    <property type="project" value="TreeGrafter"/>
</dbReference>
<feature type="compositionally biased region" description="Low complexity" evidence="4">
    <location>
        <begin position="792"/>
        <end position="811"/>
    </location>
</feature>
<evidence type="ECO:0000256" key="1">
    <source>
        <dbReference type="ARBA" id="ARBA00022723"/>
    </source>
</evidence>
<dbReference type="OrthoDB" id="9547406at2759"/>
<dbReference type="GO" id="GO:0051864">
    <property type="term" value="F:histone H3K36 demethylase activity"/>
    <property type="evidence" value="ECO:0007669"/>
    <property type="project" value="TreeGrafter"/>
</dbReference>
<feature type="compositionally biased region" description="Gly residues" evidence="4">
    <location>
        <begin position="820"/>
        <end position="832"/>
    </location>
</feature>
<dbReference type="SUPFAM" id="SSF51197">
    <property type="entry name" value="Clavaminate synthase-like"/>
    <property type="match status" value="1"/>
</dbReference>
<feature type="domain" description="JmjC" evidence="6">
    <location>
        <begin position="191"/>
        <end position="359"/>
    </location>
</feature>
<reference evidence="7" key="1">
    <citation type="submission" date="2022-07" db="EMBL/GenBank/DDBJ databases">
        <title>Genome analysis of Parmales, a sister group of diatoms, reveals the evolutionary specialization of diatoms from phago-mixotrophs to photoautotrophs.</title>
        <authorList>
            <person name="Ban H."/>
            <person name="Sato S."/>
            <person name="Yoshikawa S."/>
            <person name="Kazumasa Y."/>
            <person name="Nakamura Y."/>
            <person name="Ichinomiya M."/>
            <person name="Saitoh K."/>
            <person name="Sato N."/>
            <person name="Blanc-Mathieu R."/>
            <person name="Endo H."/>
            <person name="Kuwata A."/>
            <person name="Ogata H."/>
        </authorList>
    </citation>
    <scope>NUCLEOTIDE SEQUENCE</scope>
</reference>
<feature type="compositionally biased region" description="Gly residues" evidence="4">
    <location>
        <begin position="623"/>
        <end position="637"/>
    </location>
</feature>
<evidence type="ECO:0000256" key="3">
    <source>
        <dbReference type="ARBA" id="ARBA00022833"/>
    </source>
</evidence>
<keyword evidence="2" id="KW-0863">Zinc-finger</keyword>
<name>A0A9W7AT13_9STRA</name>
<dbReference type="PROSITE" id="PS51184">
    <property type="entry name" value="JMJC"/>
    <property type="match status" value="1"/>
</dbReference>
<accession>A0A9W7AT13</accession>
<comment type="caution">
    <text evidence="7">The sequence shown here is derived from an EMBL/GenBank/DDBJ whole genome shotgun (WGS) entry which is preliminary data.</text>
</comment>
<proteinExistence type="predicted"/>
<evidence type="ECO:0000313" key="8">
    <source>
        <dbReference type="Proteomes" id="UP001165082"/>
    </source>
</evidence>
<dbReference type="EMBL" id="BRXZ01001599">
    <property type="protein sequence ID" value="GMH74962.1"/>
    <property type="molecule type" value="Genomic_DNA"/>
</dbReference>
<evidence type="ECO:0000259" key="5">
    <source>
        <dbReference type="PROSITE" id="PS51050"/>
    </source>
</evidence>
<keyword evidence="8" id="KW-1185">Reference proteome</keyword>
<organism evidence="7 8">
    <name type="scientific">Triparma retinervis</name>
    <dbReference type="NCBI Taxonomy" id="2557542"/>
    <lineage>
        <taxon>Eukaryota</taxon>
        <taxon>Sar</taxon>
        <taxon>Stramenopiles</taxon>
        <taxon>Ochrophyta</taxon>
        <taxon>Bolidophyceae</taxon>
        <taxon>Parmales</taxon>
        <taxon>Triparmaceae</taxon>
        <taxon>Triparma</taxon>
    </lineage>
</organism>
<feature type="compositionally biased region" description="Polar residues" evidence="4">
    <location>
        <begin position="483"/>
        <end position="496"/>
    </location>
</feature>
<feature type="region of interest" description="Disordered" evidence="4">
    <location>
        <begin position="610"/>
        <end position="638"/>
    </location>
</feature>
<dbReference type="GO" id="GO:0008270">
    <property type="term" value="F:zinc ion binding"/>
    <property type="evidence" value="ECO:0007669"/>
    <property type="project" value="UniProtKB-KW"/>
</dbReference>